<dbReference type="AlphaFoldDB" id="A0A1U6I337"/>
<organism evidence="1 2">
    <name type="scientific">Novosphingobium mathurense</name>
    <dbReference type="NCBI Taxonomy" id="428990"/>
    <lineage>
        <taxon>Bacteria</taxon>
        <taxon>Pseudomonadati</taxon>
        <taxon>Pseudomonadota</taxon>
        <taxon>Alphaproteobacteria</taxon>
        <taxon>Sphingomonadales</taxon>
        <taxon>Sphingomonadaceae</taxon>
        <taxon>Novosphingobium</taxon>
    </lineage>
</organism>
<evidence type="ECO:0000313" key="2">
    <source>
        <dbReference type="Proteomes" id="UP000190989"/>
    </source>
</evidence>
<dbReference type="EMBL" id="FVZE01000004">
    <property type="protein sequence ID" value="SLK02430.1"/>
    <property type="molecule type" value="Genomic_DNA"/>
</dbReference>
<evidence type="ECO:0008006" key="3">
    <source>
        <dbReference type="Google" id="ProtNLM"/>
    </source>
</evidence>
<dbReference type="RefSeq" id="WP_079730796.1">
    <property type="nucleotide sequence ID" value="NZ_FVZE01000004.1"/>
</dbReference>
<sequence>MIAIAGPNLPLELLTATGRHAGVVGFDPDLETPRADRWLESKFAPWARAVLEGWAQGAYDDLDQVLFSRADDTSQRLYYYVCELQRRGLLGGPEAIVLDIAKIPRRTSLDRTVEKLREMGERLCVSEEALEKAIVASHDRAGDGSTAPGEGRVCLLAGTNPPDMRLHEAVARAGFRAAGRTLAQEWLDPGAPAQRDSGDPYAALGRKLHARGEGPRSFADPAAALRAGLAASGAEAVVLWRIEEDEAQCWHLPQERAAIEASGLPSLILTRRDWLGRDGSAAQIESFLMEVSA</sequence>
<dbReference type="Proteomes" id="UP000190989">
    <property type="component" value="Unassembled WGS sequence"/>
</dbReference>
<keyword evidence="2" id="KW-1185">Reference proteome</keyword>
<protein>
    <recommendedName>
        <fullName evidence="3">2-hydroxyglutaryl-CoA dehydratase, D-component</fullName>
    </recommendedName>
</protein>
<evidence type="ECO:0000313" key="1">
    <source>
        <dbReference type="EMBL" id="SLK02430.1"/>
    </source>
</evidence>
<name>A0A1U6I337_9SPHN</name>
<dbReference type="STRING" id="428990.SAMN06295987_10489"/>
<accession>A0A1U6I337</accession>
<proteinExistence type="predicted"/>
<dbReference type="Gene3D" id="3.40.50.11890">
    <property type="match status" value="1"/>
</dbReference>
<gene>
    <name evidence="1" type="ORF">SAMN06295987_10489</name>
</gene>
<reference evidence="2" key="1">
    <citation type="submission" date="2017-02" db="EMBL/GenBank/DDBJ databases">
        <authorList>
            <person name="Varghese N."/>
            <person name="Submissions S."/>
        </authorList>
    </citation>
    <scope>NUCLEOTIDE SEQUENCE [LARGE SCALE GENOMIC DNA]</scope>
    <source>
        <strain evidence="2">SM117</strain>
    </source>
</reference>